<dbReference type="RefSeq" id="WP_286660530.1">
    <property type="nucleotide sequence ID" value="NZ_JASZYV010000002.1"/>
</dbReference>
<name>A0ABT7NC12_9BURK</name>
<sequence length="319" mass="35103">MKARDRHIGVAAPADHAIIAGMDSHKKTSSKPRLKDPDWLERMYNNRALVPDFGDYFERWTLQSEKVRATQTCSIDLPFGDGEGEKLDVFPTDAAGAPVLVFIHGGYWRSLDKSQHSFIAPAFTSRKVCVVVPNYALCPGSEQAPVSISHIALQMTRALAWTWRHISAYGGDPRRITVAGHSAGGHLAAMLLGCDWSRVAPDLPPDLARNALSVSGLFDLEPLRRAPSFQQSLKLTPDEVRLVSPAMWPRPQRGQLYAVVGGDESPEFLRQNKLIRKAWGKATVPVCEAVPGMQHFSVLDALAEPGHSLNQQAFQLLQA</sequence>
<proteinExistence type="predicted"/>
<keyword evidence="4" id="KW-1185">Reference proteome</keyword>
<dbReference type="GO" id="GO:0016787">
    <property type="term" value="F:hydrolase activity"/>
    <property type="evidence" value="ECO:0007669"/>
    <property type="project" value="UniProtKB-KW"/>
</dbReference>
<reference evidence="3" key="1">
    <citation type="submission" date="2023-06" db="EMBL/GenBank/DDBJ databases">
        <authorList>
            <person name="Jiang Y."/>
            <person name="Liu Q."/>
        </authorList>
    </citation>
    <scope>NUCLEOTIDE SEQUENCE</scope>
    <source>
        <strain evidence="3">CGMCC 1.12089</strain>
    </source>
</reference>
<gene>
    <name evidence="3" type="ORF">QTH91_13270</name>
</gene>
<dbReference type="PANTHER" id="PTHR48081">
    <property type="entry name" value="AB HYDROLASE SUPERFAMILY PROTEIN C4A8.06C"/>
    <property type="match status" value="1"/>
</dbReference>
<dbReference type="Proteomes" id="UP001174908">
    <property type="component" value="Unassembled WGS sequence"/>
</dbReference>
<protein>
    <submittedName>
        <fullName evidence="3">Alpha/beta hydrolase</fullName>
    </submittedName>
</protein>
<dbReference type="InterPro" id="IPR050300">
    <property type="entry name" value="GDXG_lipolytic_enzyme"/>
</dbReference>
<accession>A0ABT7NC12</accession>
<organism evidence="3 4">
    <name type="scientific">Variovorax dokdonensis</name>
    <dbReference type="NCBI Taxonomy" id="344883"/>
    <lineage>
        <taxon>Bacteria</taxon>
        <taxon>Pseudomonadati</taxon>
        <taxon>Pseudomonadota</taxon>
        <taxon>Betaproteobacteria</taxon>
        <taxon>Burkholderiales</taxon>
        <taxon>Comamonadaceae</taxon>
        <taxon>Variovorax</taxon>
    </lineage>
</organism>
<evidence type="ECO:0000256" key="1">
    <source>
        <dbReference type="ARBA" id="ARBA00022801"/>
    </source>
</evidence>
<evidence type="ECO:0000313" key="4">
    <source>
        <dbReference type="Proteomes" id="UP001174908"/>
    </source>
</evidence>
<evidence type="ECO:0000313" key="3">
    <source>
        <dbReference type="EMBL" id="MDM0045457.1"/>
    </source>
</evidence>
<dbReference type="PANTHER" id="PTHR48081:SF33">
    <property type="entry name" value="KYNURENINE FORMAMIDASE"/>
    <property type="match status" value="1"/>
</dbReference>
<dbReference type="SUPFAM" id="SSF53474">
    <property type="entry name" value="alpha/beta-Hydrolases"/>
    <property type="match status" value="1"/>
</dbReference>
<dbReference type="Pfam" id="PF00135">
    <property type="entry name" value="COesterase"/>
    <property type="match status" value="1"/>
</dbReference>
<dbReference type="InterPro" id="IPR002018">
    <property type="entry name" value="CarbesteraseB"/>
</dbReference>
<comment type="caution">
    <text evidence="3">The sequence shown here is derived from an EMBL/GenBank/DDBJ whole genome shotgun (WGS) entry which is preliminary data.</text>
</comment>
<keyword evidence="1 3" id="KW-0378">Hydrolase</keyword>
<dbReference type="EMBL" id="JASZYV010000002">
    <property type="protein sequence ID" value="MDM0045457.1"/>
    <property type="molecule type" value="Genomic_DNA"/>
</dbReference>
<evidence type="ECO:0000259" key="2">
    <source>
        <dbReference type="Pfam" id="PF00135"/>
    </source>
</evidence>
<dbReference type="Gene3D" id="3.40.50.1820">
    <property type="entry name" value="alpha/beta hydrolase"/>
    <property type="match status" value="1"/>
</dbReference>
<feature type="domain" description="Carboxylesterase type B" evidence="2">
    <location>
        <begin position="94"/>
        <end position="198"/>
    </location>
</feature>
<dbReference type="InterPro" id="IPR029058">
    <property type="entry name" value="AB_hydrolase_fold"/>
</dbReference>